<organism evidence="1">
    <name type="scientific">marine metagenome</name>
    <dbReference type="NCBI Taxonomy" id="408172"/>
    <lineage>
        <taxon>unclassified sequences</taxon>
        <taxon>metagenomes</taxon>
        <taxon>ecological metagenomes</taxon>
    </lineage>
</organism>
<protein>
    <submittedName>
        <fullName evidence="1">Uncharacterized protein</fullName>
    </submittedName>
</protein>
<accession>A0A381VPT0</accession>
<gene>
    <name evidence="1" type="ORF">METZ01_LOCUS95136</name>
</gene>
<dbReference type="EMBL" id="UINC01009425">
    <property type="protein sequence ID" value="SVA42282.1"/>
    <property type="molecule type" value="Genomic_DNA"/>
</dbReference>
<reference evidence="1" key="1">
    <citation type="submission" date="2018-05" db="EMBL/GenBank/DDBJ databases">
        <authorList>
            <person name="Lanie J.A."/>
            <person name="Ng W.-L."/>
            <person name="Kazmierczak K.M."/>
            <person name="Andrzejewski T.M."/>
            <person name="Davidsen T.M."/>
            <person name="Wayne K.J."/>
            <person name="Tettelin H."/>
            <person name="Glass J.I."/>
            <person name="Rusch D."/>
            <person name="Podicherti R."/>
            <person name="Tsui H.-C.T."/>
            <person name="Winkler M.E."/>
        </authorList>
    </citation>
    <scope>NUCLEOTIDE SEQUENCE</scope>
</reference>
<proteinExistence type="predicted"/>
<evidence type="ECO:0000313" key="1">
    <source>
        <dbReference type="EMBL" id="SVA42282.1"/>
    </source>
</evidence>
<sequence length="227" mass="25351">MSITLVSWPRVLQSGTLFFILPLALSAAPDLDGTWMLASGSSSGFQGLLYTDEGQARQQSYDFLVDDPSLLCVPASLGRMWGNPGSPIEFRLYEDRVIIRYELFDLIRTIKLNQNGHPLDLAPSVVNVDGQAFGTMGHSIGWYEEEILLVETIGYADSYLTTSVGIPQSQAMRTLERFFRVGEQVALEITFIDPIIFQAPFTVSYRLNPSRFEVAEYGCTPENASYR</sequence>
<dbReference type="AlphaFoldDB" id="A0A381VPT0"/>
<name>A0A381VPT0_9ZZZZ</name>